<dbReference type="InterPro" id="IPR036188">
    <property type="entry name" value="FAD/NAD-bd_sf"/>
</dbReference>
<keyword evidence="7" id="KW-0521">NADP</keyword>
<evidence type="ECO:0000256" key="8">
    <source>
        <dbReference type="ARBA" id="ARBA00023002"/>
    </source>
</evidence>
<keyword evidence="10" id="KW-0411">Iron-sulfur</keyword>
<dbReference type="PANTHER" id="PTHR48467:SF1">
    <property type="entry name" value="GLUTAMATE SYNTHASE 1 [NADH], CHLOROPLASTIC-LIKE"/>
    <property type="match status" value="1"/>
</dbReference>
<comment type="similarity">
    <text evidence="2">Belongs to the ferredoxin--NADP reductase type 1 family.</text>
</comment>
<evidence type="ECO:0000313" key="14">
    <source>
        <dbReference type="Proteomes" id="UP001550535"/>
    </source>
</evidence>
<evidence type="ECO:0000313" key="13">
    <source>
        <dbReference type="EMBL" id="MEU2121690.1"/>
    </source>
</evidence>
<evidence type="ECO:0000256" key="4">
    <source>
        <dbReference type="ARBA" id="ARBA00022630"/>
    </source>
</evidence>
<dbReference type="EMBL" id="JBEYBR010000013">
    <property type="protein sequence ID" value="MEU2121690.1"/>
    <property type="molecule type" value="Genomic_DNA"/>
</dbReference>
<keyword evidence="14" id="KW-1185">Reference proteome</keyword>
<evidence type="ECO:0000256" key="9">
    <source>
        <dbReference type="ARBA" id="ARBA00023004"/>
    </source>
</evidence>
<keyword evidence="4" id="KW-0285">Flavoprotein</keyword>
<evidence type="ECO:0000256" key="6">
    <source>
        <dbReference type="ARBA" id="ARBA00022827"/>
    </source>
</evidence>
<dbReference type="SUPFAM" id="SSF54862">
    <property type="entry name" value="4Fe-4S ferredoxins"/>
    <property type="match status" value="1"/>
</dbReference>
<sequence length="555" mass="59309">MAFVITQRCCNDASCVAECPVDCIRPRPGDPGFANAEMLHIDPDTCIDCGACMDACPVDAIYGADELPPNLLRYAQINAAYFEHHPLETDIAAGAAPARLPRTAGRLRVAIVGTGPAACYAAEQLLGRGDVEIEMFDRLPTPWGLARYGVAPDHPETRGVTAMFAAAFKRDAIRFHLNVEVGRDISHAELLEYCHAVIYAVGASADGRLHIPGEDLPGSHSATEFVAWYNGHPDYADHSFDLSGERAVIVGNGNVALDVARVLTADPQRLARTDIADHAMEALRNSNIREVLLLGRRGLRQAAYTGPEFLALGQLPQTDIVIDPVDIDDDVAAALSDPATDPATRLKLILAQEYSARGVTGAPRRVDFRFRVTPVALDGGRAVESLRLVHNEIQQTPQGPVAVATERTDTVETSLVLRAVGYRGVQVPDVPFDPGAGVIPNAGGRVHDGVGTALPGVYVAGWIKRGARGVIGTNRGDAEETVGAIVEDFSGGRLATPGGDREDLLALLSRRCPNLVDRSGWTLIDAAERANGAAAGRPRVKFTRIQDMVDTARAR</sequence>
<dbReference type="PROSITE" id="PS51379">
    <property type="entry name" value="4FE4S_FER_2"/>
    <property type="match status" value="2"/>
</dbReference>
<evidence type="ECO:0000259" key="12">
    <source>
        <dbReference type="PROSITE" id="PS51379"/>
    </source>
</evidence>
<name>A0ABV2X732_9NOCA</name>
<comment type="caution">
    <text evidence="13">The sequence shown here is derived from an EMBL/GenBank/DDBJ whole genome shotgun (WGS) entry which is preliminary data.</text>
</comment>
<dbReference type="InterPro" id="IPR023753">
    <property type="entry name" value="FAD/NAD-binding_dom"/>
</dbReference>
<reference evidence="13 14" key="1">
    <citation type="submission" date="2024-06" db="EMBL/GenBank/DDBJ databases">
        <title>The Natural Products Discovery Center: Release of the First 8490 Sequenced Strains for Exploring Actinobacteria Biosynthetic Diversity.</title>
        <authorList>
            <person name="Kalkreuter E."/>
            <person name="Kautsar S.A."/>
            <person name="Yang D."/>
            <person name="Bader C.D."/>
            <person name="Teijaro C.N."/>
            <person name="Fluegel L."/>
            <person name="Davis C.M."/>
            <person name="Simpson J.R."/>
            <person name="Lauterbach L."/>
            <person name="Steele A.D."/>
            <person name="Gui C."/>
            <person name="Meng S."/>
            <person name="Li G."/>
            <person name="Viehrig K."/>
            <person name="Ye F."/>
            <person name="Su P."/>
            <person name="Kiefer A.F."/>
            <person name="Nichols A."/>
            <person name="Cepeda A.J."/>
            <person name="Yan W."/>
            <person name="Fan B."/>
            <person name="Jiang Y."/>
            <person name="Adhikari A."/>
            <person name="Zheng C.-J."/>
            <person name="Schuster L."/>
            <person name="Cowan T.M."/>
            <person name="Smanski M.J."/>
            <person name="Chevrette M.G."/>
            <person name="De Carvalho L.P.S."/>
            <person name="Shen B."/>
        </authorList>
    </citation>
    <scope>NUCLEOTIDE SEQUENCE [LARGE SCALE GENOMIC DNA]</scope>
    <source>
        <strain evidence="13 14">NPDC019434</strain>
    </source>
</reference>
<protein>
    <recommendedName>
        <fullName evidence="3">ferredoxin--NADP(+) reductase</fullName>
        <ecNumber evidence="3">1.18.1.2</ecNumber>
    </recommendedName>
</protein>
<evidence type="ECO:0000256" key="11">
    <source>
        <dbReference type="ARBA" id="ARBA00047776"/>
    </source>
</evidence>
<feature type="domain" description="4Fe-4S ferredoxin-type" evidence="12">
    <location>
        <begin position="37"/>
        <end position="66"/>
    </location>
</feature>
<comment type="catalytic activity">
    <reaction evidence="11">
        <text>2 reduced [2Fe-2S]-[ferredoxin] + NADP(+) + H(+) = 2 oxidized [2Fe-2S]-[ferredoxin] + NADPH</text>
        <dbReference type="Rhea" id="RHEA:20125"/>
        <dbReference type="Rhea" id="RHEA-COMP:10000"/>
        <dbReference type="Rhea" id="RHEA-COMP:10001"/>
        <dbReference type="ChEBI" id="CHEBI:15378"/>
        <dbReference type="ChEBI" id="CHEBI:33737"/>
        <dbReference type="ChEBI" id="CHEBI:33738"/>
        <dbReference type="ChEBI" id="CHEBI:57783"/>
        <dbReference type="ChEBI" id="CHEBI:58349"/>
        <dbReference type="EC" id="1.18.1.2"/>
    </reaction>
</comment>
<evidence type="ECO:0000256" key="3">
    <source>
        <dbReference type="ARBA" id="ARBA00013223"/>
    </source>
</evidence>
<dbReference type="PIRSF" id="PIRSF000362">
    <property type="entry name" value="FNR"/>
    <property type="match status" value="1"/>
</dbReference>
<dbReference type="InterPro" id="IPR055275">
    <property type="entry name" value="Ferredox_Rdtase"/>
</dbReference>
<comment type="cofactor">
    <cofactor evidence="1">
        <name>FAD</name>
        <dbReference type="ChEBI" id="CHEBI:57692"/>
    </cofactor>
</comment>
<dbReference type="InterPro" id="IPR017900">
    <property type="entry name" value="4Fe4S_Fe_S_CS"/>
</dbReference>
<dbReference type="EC" id="1.18.1.2" evidence="3"/>
<keyword evidence="6" id="KW-0274">FAD</keyword>
<proteinExistence type="inferred from homology"/>
<dbReference type="InterPro" id="IPR021163">
    <property type="entry name" value="Ferredox_Rdtase_adrenod"/>
</dbReference>
<dbReference type="Gene3D" id="3.30.70.20">
    <property type="match status" value="1"/>
</dbReference>
<dbReference type="InterPro" id="IPR017896">
    <property type="entry name" value="4Fe4S_Fe-S-bd"/>
</dbReference>
<dbReference type="CDD" id="cd04410">
    <property type="entry name" value="DMSOR_beta-like"/>
    <property type="match status" value="1"/>
</dbReference>
<feature type="domain" description="4Fe-4S ferredoxin-type" evidence="12">
    <location>
        <begin position="1"/>
        <end position="29"/>
    </location>
</feature>
<evidence type="ECO:0000256" key="10">
    <source>
        <dbReference type="ARBA" id="ARBA00023014"/>
    </source>
</evidence>
<dbReference type="PANTHER" id="PTHR48467">
    <property type="entry name" value="GLUTAMATE SYNTHASE 1 [NADH], CHLOROPLASTIC-LIKE"/>
    <property type="match status" value="1"/>
</dbReference>
<dbReference type="Gene3D" id="3.40.50.720">
    <property type="entry name" value="NAD(P)-binding Rossmann-like Domain"/>
    <property type="match status" value="1"/>
</dbReference>
<gene>
    <name evidence="13" type="ORF">ABZ507_07620</name>
</gene>
<keyword evidence="9" id="KW-0408">Iron</keyword>
<dbReference type="Proteomes" id="UP001550535">
    <property type="component" value="Unassembled WGS sequence"/>
</dbReference>
<keyword evidence="8" id="KW-0560">Oxidoreductase</keyword>
<accession>A0ABV2X732</accession>
<evidence type="ECO:0000256" key="2">
    <source>
        <dbReference type="ARBA" id="ARBA00008312"/>
    </source>
</evidence>
<keyword evidence="5" id="KW-0479">Metal-binding</keyword>
<evidence type="ECO:0000256" key="1">
    <source>
        <dbReference type="ARBA" id="ARBA00001974"/>
    </source>
</evidence>
<evidence type="ECO:0000256" key="5">
    <source>
        <dbReference type="ARBA" id="ARBA00022723"/>
    </source>
</evidence>
<dbReference type="Pfam" id="PF07992">
    <property type="entry name" value="Pyr_redox_2"/>
    <property type="match status" value="1"/>
</dbReference>
<dbReference type="Gene3D" id="3.50.50.60">
    <property type="entry name" value="FAD/NAD(P)-binding domain"/>
    <property type="match status" value="1"/>
</dbReference>
<organism evidence="13 14">
    <name type="scientific">Nocardia niwae</name>
    <dbReference type="NCBI Taxonomy" id="626084"/>
    <lineage>
        <taxon>Bacteria</taxon>
        <taxon>Bacillati</taxon>
        <taxon>Actinomycetota</taxon>
        <taxon>Actinomycetes</taxon>
        <taxon>Mycobacteriales</taxon>
        <taxon>Nocardiaceae</taxon>
        <taxon>Nocardia</taxon>
    </lineage>
</organism>
<evidence type="ECO:0000256" key="7">
    <source>
        <dbReference type="ARBA" id="ARBA00022857"/>
    </source>
</evidence>
<dbReference type="SUPFAM" id="SSF51971">
    <property type="entry name" value="Nucleotide-binding domain"/>
    <property type="match status" value="1"/>
</dbReference>
<dbReference type="PRINTS" id="PR00419">
    <property type="entry name" value="ADXRDTASE"/>
</dbReference>
<dbReference type="Pfam" id="PF00037">
    <property type="entry name" value="Fer4"/>
    <property type="match status" value="1"/>
</dbReference>
<dbReference type="RefSeq" id="WP_357808500.1">
    <property type="nucleotide sequence ID" value="NZ_JBEYBM010000022.1"/>
</dbReference>
<dbReference type="PROSITE" id="PS00198">
    <property type="entry name" value="4FE4S_FER_1"/>
    <property type="match status" value="1"/>
</dbReference>